<evidence type="ECO:0000256" key="1">
    <source>
        <dbReference type="ARBA" id="ARBA00012344"/>
    </source>
</evidence>
<dbReference type="GO" id="GO:0006751">
    <property type="term" value="P:glutathione catabolic process"/>
    <property type="evidence" value="ECO:0007669"/>
    <property type="project" value="InterPro"/>
</dbReference>
<dbReference type="GO" id="GO:0061928">
    <property type="term" value="F:glutathione specific gamma-glutamylcyclotransferase activity"/>
    <property type="evidence" value="ECO:0007669"/>
    <property type="project" value="UniProtKB-EC"/>
</dbReference>
<dbReference type="InterPro" id="IPR006840">
    <property type="entry name" value="ChaC"/>
</dbReference>
<evidence type="ECO:0000313" key="4">
    <source>
        <dbReference type="Proteomes" id="UP001212841"/>
    </source>
</evidence>
<name>A0AAD5SHP5_9FUNG</name>
<dbReference type="EC" id="4.3.2.7" evidence="1"/>
<dbReference type="SUPFAM" id="SSF110857">
    <property type="entry name" value="Gamma-glutamyl cyclotransferase-like"/>
    <property type="match status" value="1"/>
</dbReference>
<comment type="caution">
    <text evidence="3">The sequence shown here is derived from an EMBL/GenBank/DDBJ whole genome shotgun (WGS) entry which is preliminary data.</text>
</comment>
<dbReference type="CDD" id="cd06661">
    <property type="entry name" value="GGCT_like"/>
    <property type="match status" value="1"/>
</dbReference>
<dbReference type="InterPro" id="IPR013024">
    <property type="entry name" value="GGCT-like"/>
</dbReference>
<keyword evidence="2" id="KW-0456">Lyase</keyword>
<reference evidence="3" key="1">
    <citation type="submission" date="2020-05" db="EMBL/GenBank/DDBJ databases">
        <title>Phylogenomic resolution of chytrid fungi.</title>
        <authorList>
            <person name="Stajich J.E."/>
            <person name="Amses K."/>
            <person name="Simmons R."/>
            <person name="Seto K."/>
            <person name="Myers J."/>
            <person name="Bonds A."/>
            <person name="Quandt C.A."/>
            <person name="Barry K."/>
            <person name="Liu P."/>
            <person name="Grigoriev I."/>
            <person name="Longcore J.E."/>
            <person name="James T.Y."/>
        </authorList>
    </citation>
    <scope>NUCLEOTIDE SEQUENCE</scope>
    <source>
        <strain evidence="3">JEL0318</strain>
    </source>
</reference>
<evidence type="ECO:0000313" key="3">
    <source>
        <dbReference type="EMBL" id="KAJ3055192.1"/>
    </source>
</evidence>
<dbReference type="Proteomes" id="UP001212841">
    <property type="component" value="Unassembled WGS sequence"/>
</dbReference>
<dbReference type="Gene3D" id="3.10.490.10">
    <property type="entry name" value="Gamma-glutamyl cyclotransferase-like"/>
    <property type="match status" value="1"/>
</dbReference>
<dbReference type="InterPro" id="IPR036568">
    <property type="entry name" value="GGCT-like_sf"/>
</dbReference>
<dbReference type="EMBL" id="JADGJD010000091">
    <property type="protein sequence ID" value="KAJ3055192.1"/>
    <property type="molecule type" value="Genomic_DNA"/>
</dbReference>
<sequence>MDVAINRRQNITHSSIFTTTLKHLRRRVARLQNSNPYSKPNTIASSLITSRTRAAKGLANSMVVLAVIPQRKAAVHAVKRRLHASTSSRATTSDLPSSFDFPLPLYTSPIRKARHYLFGYGSLINPQSRLRTVSTPTTAIPALVRGFQRAWSYNCSHTKSTYTAVGVTRVPDSTAVTNGVLVPLERPEVELPMLDMRERHYVRELVTVRDVQLWKGSSTLGDAHEVYVWIYTNSSSSHSTTTTRTQPLTQTPHIPCCNSPIPQSYIDCIIAGCLMYGAEFTRQFINSTIGWDSGVWLNDRHADESVRKYVRNVACGEVDVVDPEVVDGVLKEIIPEALKGRVEA</sequence>
<protein>
    <recommendedName>
        <fullName evidence="1">glutathione-specific gamma-glutamylcyclotransferase</fullName>
        <ecNumber evidence="1">4.3.2.7</ecNumber>
    </recommendedName>
</protein>
<accession>A0AAD5SHP5</accession>
<gene>
    <name evidence="3" type="ORF">HK097_011268</name>
</gene>
<evidence type="ECO:0000256" key="2">
    <source>
        <dbReference type="ARBA" id="ARBA00023239"/>
    </source>
</evidence>
<proteinExistence type="predicted"/>
<organism evidence="3 4">
    <name type="scientific">Rhizophlyctis rosea</name>
    <dbReference type="NCBI Taxonomy" id="64517"/>
    <lineage>
        <taxon>Eukaryota</taxon>
        <taxon>Fungi</taxon>
        <taxon>Fungi incertae sedis</taxon>
        <taxon>Chytridiomycota</taxon>
        <taxon>Chytridiomycota incertae sedis</taxon>
        <taxon>Chytridiomycetes</taxon>
        <taxon>Rhizophlyctidales</taxon>
        <taxon>Rhizophlyctidaceae</taxon>
        <taxon>Rhizophlyctis</taxon>
    </lineage>
</organism>
<dbReference type="AlphaFoldDB" id="A0AAD5SHP5"/>
<dbReference type="Pfam" id="PF04752">
    <property type="entry name" value="ChaC"/>
    <property type="match status" value="1"/>
</dbReference>
<keyword evidence="4" id="KW-1185">Reference proteome</keyword>